<sequence>MNRVLPPETEIPCVVPEPRGDDVLTDDVGQELCRKATTQNGGVYIYRHGYHDEAEYRIFIKSLRLGDSRGQLKYMDTKSIAHRVETELLERREEWRTQVEKLRRSLQ</sequence>
<proteinExistence type="predicted"/>
<dbReference type="Proteomes" id="UP000639403">
    <property type="component" value="Unassembled WGS sequence"/>
</dbReference>
<reference evidence="1" key="1">
    <citation type="submission" date="2020-11" db="EMBL/GenBank/DDBJ databases">
        <authorList>
            <person name="Koelle M."/>
            <person name="Horta M.A.C."/>
            <person name="Nowrousian M."/>
            <person name="Ohm R.A."/>
            <person name="Benz P."/>
            <person name="Pilgard A."/>
        </authorList>
    </citation>
    <scope>NUCLEOTIDE SEQUENCE</scope>
    <source>
        <strain evidence="1">FPRL280</strain>
    </source>
</reference>
<evidence type="ECO:0000313" key="1">
    <source>
        <dbReference type="EMBL" id="KAF9817718.1"/>
    </source>
</evidence>
<dbReference type="EMBL" id="JADOXO010000039">
    <property type="protein sequence ID" value="KAF9817718.1"/>
    <property type="molecule type" value="Genomic_DNA"/>
</dbReference>
<protein>
    <submittedName>
        <fullName evidence="1">Uncharacterized protein</fullName>
    </submittedName>
</protein>
<comment type="caution">
    <text evidence="1">The sequence shown here is derived from an EMBL/GenBank/DDBJ whole genome shotgun (WGS) entry which is preliminary data.</text>
</comment>
<reference evidence="1" key="2">
    <citation type="journal article" name="Front. Microbiol.">
        <title>Degradative Capacity of Two Strains of Rhodonia placenta: From Phenotype to Genotype.</title>
        <authorList>
            <person name="Kolle M."/>
            <person name="Horta M.A.C."/>
            <person name="Nowrousian M."/>
            <person name="Ohm R.A."/>
            <person name="Benz J.P."/>
            <person name="Pilgard A."/>
        </authorList>
    </citation>
    <scope>NUCLEOTIDE SEQUENCE</scope>
    <source>
        <strain evidence="1">FPRL280</strain>
    </source>
</reference>
<accession>A0A8H7U3N5</accession>
<name>A0A8H7U3N5_9APHY</name>
<dbReference type="AlphaFoldDB" id="A0A8H7U3N5"/>
<gene>
    <name evidence="1" type="ORF">IEO21_03267</name>
</gene>
<evidence type="ECO:0000313" key="2">
    <source>
        <dbReference type="Proteomes" id="UP000639403"/>
    </source>
</evidence>
<organism evidence="1 2">
    <name type="scientific">Rhodonia placenta</name>
    <dbReference type="NCBI Taxonomy" id="104341"/>
    <lineage>
        <taxon>Eukaryota</taxon>
        <taxon>Fungi</taxon>
        <taxon>Dikarya</taxon>
        <taxon>Basidiomycota</taxon>
        <taxon>Agaricomycotina</taxon>
        <taxon>Agaricomycetes</taxon>
        <taxon>Polyporales</taxon>
        <taxon>Adustoporiaceae</taxon>
        <taxon>Rhodonia</taxon>
    </lineage>
</organism>